<accession>B4SA20</accession>
<keyword evidence="3" id="KW-1185">Reference proteome</keyword>
<organism evidence="2 3">
    <name type="scientific">Pelodictyon phaeoclathratiforme (strain DSM 5477 / BU-1)</name>
    <dbReference type="NCBI Taxonomy" id="324925"/>
    <lineage>
        <taxon>Bacteria</taxon>
        <taxon>Pseudomonadati</taxon>
        <taxon>Chlorobiota</taxon>
        <taxon>Chlorobiia</taxon>
        <taxon>Chlorobiales</taxon>
        <taxon>Chlorobiaceae</taxon>
        <taxon>Chlorobium/Pelodictyon group</taxon>
        <taxon>Pelodictyon</taxon>
    </lineage>
</organism>
<protein>
    <submittedName>
        <fullName evidence="2">Uncharacterized protein</fullName>
    </submittedName>
</protein>
<evidence type="ECO:0000313" key="3">
    <source>
        <dbReference type="Proteomes" id="UP000002724"/>
    </source>
</evidence>
<evidence type="ECO:0000313" key="2">
    <source>
        <dbReference type="EMBL" id="ACF43716.1"/>
    </source>
</evidence>
<proteinExistence type="predicted"/>
<dbReference type="AlphaFoldDB" id="B4SA20"/>
<dbReference type="OrthoDB" id="9815193at2"/>
<dbReference type="HOGENOM" id="CLU_430741_0_0_10"/>
<reference evidence="2 3" key="1">
    <citation type="submission" date="2008-06" db="EMBL/GenBank/DDBJ databases">
        <title>Complete sequence of Pelodictyon phaeoclathratiforme BU-1.</title>
        <authorList>
            <consortium name="US DOE Joint Genome Institute"/>
            <person name="Lucas S."/>
            <person name="Copeland A."/>
            <person name="Lapidus A."/>
            <person name="Glavina del Rio T."/>
            <person name="Dalin E."/>
            <person name="Tice H."/>
            <person name="Bruce D."/>
            <person name="Goodwin L."/>
            <person name="Pitluck S."/>
            <person name="Schmutz J."/>
            <person name="Larimer F."/>
            <person name="Land M."/>
            <person name="Hauser L."/>
            <person name="Kyrpides N."/>
            <person name="Mikhailova N."/>
            <person name="Liu Z."/>
            <person name="Li T."/>
            <person name="Zhao F."/>
            <person name="Overmann J."/>
            <person name="Bryant D.A."/>
            <person name="Richardson P."/>
        </authorList>
    </citation>
    <scope>NUCLEOTIDE SEQUENCE [LARGE SCALE GENOMIC DNA]</scope>
    <source>
        <strain evidence="3">DSM 5477 / BU-1</strain>
    </source>
</reference>
<dbReference type="Proteomes" id="UP000002724">
    <property type="component" value="Chromosome"/>
</dbReference>
<dbReference type="RefSeq" id="WP_012508204.1">
    <property type="nucleotide sequence ID" value="NC_011060.1"/>
</dbReference>
<name>B4SA20_PELPB</name>
<dbReference type="STRING" id="324925.Ppha_1463"/>
<dbReference type="EMBL" id="CP001110">
    <property type="protein sequence ID" value="ACF43716.1"/>
    <property type="molecule type" value="Genomic_DNA"/>
</dbReference>
<feature type="region of interest" description="Disordered" evidence="1">
    <location>
        <begin position="474"/>
        <end position="497"/>
    </location>
</feature>
<gene>
    <name evidence="2" type="ordered locus">Ppha_1463</name>
</gene>
<dbReference type="eggNOG" id="ENOG502ZY2K">
    <property type="taxonomic scope" value="Bacteria"/>
</dbReference>
<dbReference type="KEGG" id="pph:Ppha_1463"/>
<sequence length="635" mass="72647">MKCFITNRECRYDGPNYETNEIFMISPFGFPYDDLYSYAIAPNVKNKMKGYKISRADQSLQLGYVMCERICRRILRSSFILVDLTLPNGNVYYELGLSYGLCKSIGILQKKSADNPYIKAFLSSPGSAIIHEYNKLENLLNSDILLESKKEPYILSSETRNSLQIELQKLINDDPPVILNIVNNDGPVLDLHEIAIKNALNVKKNKNNEVEGVVDVLETLERWTVDTIIVDQDLDIQNAFKKIIAAKICVFDMTHYRDPVNAYMFFLLGLAHALEREAIPVINRPMNLSVPFDIRGLWQVNFDKIEDLTKELSQIVAIIDADVKKEQKNRLYKDIWDPFLKEKKLSVYTCAREVSHDENRGKRTNIDKWDFITVSDLSFFIAQMYETAEVNVEKPKNKKKASELTDQNELTDFHKQIREEIHDRNCVIVGSPDVSDYAEVILSDLHGIMPHSQGQKRDNLPFIFYKRTQGTDHPRKNSSFYLEPESTQKDRVEFGPNGRTRVECDEYANDQDGVKCNHGQTCIVITIAKNPHQSANGEQRQVMILSGFTGVGTYGAIKFLTDPTNQYNRELIKFFKHENKNKLPFPNNNILGVHLLLAVEYDCLDDGSSGDTREPTSITLKGVEKIFQKCDQSCG</sequence>
<evidence type="ECO:0000256" key="1">
    <source>
        <dbReference type="SAM" id="MobiDB-lite"/>
    </source>
</evidence>